<dbReference type="Proteomes" id="UP000188728">
    <property type="component" value="Unassembled WGS sequence"/>
</dbReference>
<gene>
    <name evidence="1" type="ORF">BKK51_03235</name>
</gene>
<dbReference type="EMBL" id="MLHK01000019">
    <property type="protein sequence ID" value="OOF46191.1"/>
    <property type="molecule type" value="Genomic_DNA"/>
</dbReference>
<reference evidence="1 2" key="1">
    <citation type="submission" date="2016-10" db="EMBL/GenBank/DDBJ databases">
        <title>Rodentibacter gen. nov. and new species.</title>
        <authorList>
            <person name="Christensen H."/>
        </authorList>
    </citation>
    <scope>NUCLEOTIDE SEQUENCE [LARGE SCALE GENOMIC DNA]</scope>
    <source>
        <strain evidence="1 2">H1983213011</strain>
    </source>
</reference>
<evidence type="ECO:0008006" key="3">
    <source>
        <dbReference type="Google" id="ProtNLM"/>
    </source>
</evidence>
<protein>
    <recommendedName>
        <fullName evidence="3">DUF4156 domain-containing protein</fullName>
    </recommendedName>
</protein>
<accession>A0A1V3IW64</accession>
<name>A0A1V3IW64_9PAST</name>
<dbReference type="RefSeq" id="WP_077473744.1">
    <property type="nucleotide sequence ID" value="NZ_MLHK01000019.1"/>
</dbReference>
<evidence type="ECO:0000313" key="2">
    <source>
        <dbReference type="Proteomes" id="UP000188728"/>
    </source>
</evidence>
<proteinExistence type="predicted"/>
<dbReference type="PROSITE" id="PS51257">
    <property type="entry name" value="PROKAR_LIPOPROTEIN"/>
    <property type="match status" value="1"/>
</dbReference>
<sequence>MKKILKLFSMIGISTIMVGCAIETVPFESKKLNQEAQGISLVRETPYGCKVLGEVEGKDGIPAGETIPFQIIYNHATFLQAEEGAMNDARNEAAKVVGNSKKRTVLRVIDRNIYCHGGQCPPNLSDNNIVKAVKVRAQVFECDRR</sequence>
<evidence type="ECO:0000313" key="1">
    <source>
        <dbReference type="EMBL" id="OOF46191.1"/>
    </source>
</evidence>
<comment type="caution">
    <text evidence="1">The sequence shown here is derived from an EMBL/GenBank/DDBJ whole genome shotgun (WGS) entry which is preliminary data.</text>
</comment>
<dbReference type="AlphaFoldDB" id="A0A1V3IW64"/>
<organism evidence="1 2">
    <name type="scientific">Rodentibacter trehalosifermentans</name>
    <dbReference type="NCBI Taxonomy" id="1908263"/>
    <lineage>
        <taxon>Bacteria</taxon>
        <taxon>Pseudomonadati</taxon>
        <taxon>Pseudomonadota</taxon>
        <taxon>Gammaproteobacteria</taxon>
        <taxon>Pasteurellales</taxon>
        <taxon>Pasteurellaceae</taxon>
        <taxon>Rodentibacter</taxon>
    </lineage>
</organism>